<sequence>MLDGPYSPRVVPTSITSSSCDNRPTTSATTDTTGLQLTSPVPCGIPWNRLYSFSNTAFRLPENHEAHSSSYHLDKKREASLRGHHRPTPSATAASSLLYRPSYFSATYSPPPSPPAPTGAPATVSAYSSAVSHHYHADEITPASHYAEVGVSASTLTTSAALSNRYQQLAAEHRYGSALPAPSSFSNASGTSRNAKGSFVRAASGLTKANSALQEVRRSASNHNDIHNQAGATQLCSGRGQRHTPSSDNDAGDVDMSDGESLRTSRSKNSNQSLKESTTAASKQAQPSSANATSTAVPDAAAVPNKGRLRSCGSASGQSGDDRLRTATSPQQRPTRLSAAPRRPRSAGPVAGATTAPHSSPRTAQWAMKLIDELVAQVAMQQVSSTTGHSILPSSRFYANLERQRNGASAGAGGAPAGLDRKSYTSPTVADLTTSFLSSRYGSLQWRPMLQEFAVCLHRYHHLSPTCAIFRAYFIHVDAGTLRDFHSFCRLFAAADIPHCSAVQVRREALGNGAHTIVARRYIEVREVVDVLQRMLQNVLWTDSAPYVVVGDELGDASQHHRNVSNGRRYRQSGNGGRDEGQHRYGHGPAARIATVPRLRRLTVDEVRSVKRAVVAWMEDSIEAERELMEVLDGEETSGGNGVGDAATLRHVAFDRPGQVDAYALLQSTLEAMKTLCSFAPPLPRSSAGLPGANGLDTGEDEATGGTEIASGGDAVGGPPAKVARNRREKPRQRHASKPTPSHLRQPPSWHSTVYSSHSPLVRQILASSPRAYAYPAEEHHKSSPVSPDSAWRGRKTPSPSRHSPVREVHRSQRRATSDGDYYEEDSPSEGRAVGSYDRADGNRCSRNERHGDSEPPYRQPRPASAIAVRCSPDGRLWSPPRDSVVVSHGGKRMVTQRRHSIRDEVQQSSRRQSSGTCRAPPCRHSSAPPARAAPSPRLSSCDAAQENRQQGGERHVRVYPQRGEGSEEERDCEHDDYIPSRHSPPSQGRFSSRDRPSPQSPTLNSSGSRNAEPSQHRFPLTYVVNLHAEQRWKEMQRQVAAAERRDACWRHHPRILARLQQQQHQHCSSGKRVGDPVWTTAAAAPTMSSYADVSAVNATLSDIDEELRRRERSHALQQATPYNDQRDAQQQLLHPSLPSSSPWCTQDAIYLRNPQEAAVLATQQACLPLPPEPPQTAIKMVVAAQEESSAHPPRIYPKQESGQLQQDAVVGPVRIAAAVPSGASSQIRIEQVTPPATVAPLATTARIAFQSLKDAPVAAKAAAATTAAAPSPFPSAGLRFTADPALSKDTVLLTDKEQAMLDQLEVALHRLDMQHRRDRAAAASAAVTLTDVDEAGN</sequence>
<feature type="compositionally biased region" description="Basic residues" evidence="1">
    <location>
        <begin position="890"/>
        <end position="901"/>
    </location>
</feature>
<organism evidence="2 3">
    <name type="scientific">Leptomonas seymouri</name>
    <dbReference type="NCBI Taxonomy" id="5684"/>
    <lineage>
        <taxon>Eukaryota</taxon>
        <taxon>Discoba</taxon>
        <taxon>Euglenozoa</taxon>
        <taxon>Kinetoplastea</taxon>
        <taxon>Metakinetoplastina</taxon>
        <taxon>Trypanosomatida</taxon>
        <taxon>Trypanosomatidae</taxon>
        <taxon>Leishmaniinae</taxon>
        <taxon>Leptomonas</taxon>
    </lineage>
</organism>
<name>A0A0N1HZ34_LEPSE</name>
<feature type="region of interest" description="Disordered" evidence="1">
    <location>
        <begin position="1"/>
        <end position="33"/>
    </location>
</feature>
<reference evidence="2 3" key="1">
    <citation type="journal article" date="2015" name="PLoS Pathog.">
        <title>Leptomonas seymouri: Adaptations to the Dixenous Life Cycle Analyzed by Genome Sequencing, Transcriptome Profiling and Co-infection with Leishmania donovani.</title>
        <authorList>
            <person name="Kraeva N."/>
            <person name="Butenko A."/>
            <person name="Hlavacova J."/>
            <person name="Kostygov A."/>
            <person name="Myskova J."/>
            <person name="Grybchuk D."/>
            <person name="Lestinova T."/>
            <person name="Votypka J."/>
            <person name="Volf P."/>
            <person name="Opperdoes F."/>
            <person name="Flegontov P."/>
            <person name="Lukes J."/>
            <person name="Yurchenko V."/>
        </authorList>
    </citation>
    <scope>NUCLEOTIDE SEQUENCE [LARGE SCALE GENOMIC DNA]</scope>
    <source>
        <strain evidence="2 3">ATCC 30220</strain>
    </source>
</reference>
<feature type="compositionally biased region" description="Basic residues" evidence="1">
    <location>
        <begin position="724"/>
        <end position="737"/>
    </location>
</feature>
<feature type="region of interest" description="Disordered" evidence="1">
    <location>
        <begin position="688"/>
        <end position="756"/>
    </location>
</feature>
<feature type="compositionally biased region" description="Low complexity" evidence="1">
    <location>
        <begin position="919"/>
        <end position="941"/>
    </location>
</feature>
<evidence type="ECO:0000313" key="2">
    <source>
        <dbReference type="EMBL" id="KPI88338.1"/>
    </source>
</evidence>
<dbReference type="OrthoDB" id="266596at2759"/>
<feature type="compositionally biased region" description="Basic and acidic residues" evidence="1">
    <location>
        <begin position="838"/>
        <end position="856"/>
    </location>
</feature>
<keyword evidence="3" id="KW-1185">Reference proteome</keyword>
<evidence type="ECO:0000313" key="3">
    <source>
        <dbReference type="Proteomes" id="UP000038009"/>
    </source>
</evidence>
<feature type="region of interest" description="Disordered" evidence="1">
    <location>
        <begin position="558"/>
        <end position="590"/>
    </location>
</feature>
<feature type="compositionally biased region" description="Basic residues" evidence="1">
    <location>
        <begin position="560"/>
        <end position="571"/>
    </location>
</feature>
<gene>
    <name evidence="2" type="ORF">ABL78_2577</name>
</gene>
<feature type="compositionally biased region" description="Polar residues" evidence="1">
    <location>
        <begin position="907"/>
        <end position="917"/>
    </location>
</feature>
<evidence type="ECO:0000256" key="1">
    <source>
        <dbReference type="SAM" id="MobiDB-lite"/>
    </source>
</evidence>
<dbReference type="VEuPathDB" id="TriTrypDB:Lsey_0054_0150"/>
<dbReference type="EMBL" id="LJSK01000054">
    <property type="protein sequence ID" value="KPI88338.1"/>
    <property type="molecule type" value="Genomic_DNA"/>
</dbReference>
<accession>A0A0N1HZ34</accession>
<dbReference type="Proteomes" id="UP000038009">
    <property type="component" value="Unassembled WGS sequence"/>
</dbReference>
<feature type="compositionally biased region" description="Polar residues" evidence="1">
    <location>
        <begin position="13"/>
        <end position="33"/>
    </location>
</feature>
<feature type="region of interest" description="Disordered" evidence="1">
    <location>
        <begin position="775"/>
        <end position="1017"/>
    </location>
</feature>
<comment type="caution">
    <text evidence="2">The sequence shown here is derived from an EMBL/GenBank/DDBJ whole genome shotgun (WGS) entry which is preliminary data.</text>
</comment>
<protein>
    <submittedName>
        <fullName evidence="2">Uncharacterized protein</fullName>
    </submittedName>
</protein>
<dbReference type="OMA" id="CAVFREY"/>
<feature type="compositionally biased region" description="Polar residues" evidence="1">
    <location>
        <begin position="262"/>
        <end position="296"/>
    </location>
</feature>
<proteinExistence type="predicted"/>
<feature type="compositionally biased region" description="Polar residues" evidence="1">
    <location>
        <begin position="1001"/>
        <end position="1014"/>
    </location>
</feature>
<feature type="compositionally biased region" description="Low complexity" evidence="1">
    <location>
        <begin position="333"/>
        <end position="353"/>
    </location>
</feature>
<feature type="region of interest" description="Disordered" evidence="1">
    <location>
        <begin position="232"/>
        <end position="362"/>
    </location>
</feature>